<protein>
    <submittedName>
        <fullName evidence="1">Uncharacterized protein</fullName>
    </submittedName>
</protein>
<name>A0A655Z9V1_VIBCL</name>
<reference evidence="1 2" key="1">
    <citation type="submission" date="2015-07" db="EMBL/GenBank/DDBJ databases">
        <authorList>
            <consortium name="Pathogen Informatics"/>
        </authorList>
    </citation>
    <scope>NUCLEOTIDE SEQUENCE [LARGE SCALE GENOMIC DNA]</scope>
    <source>
        <strain evidence="1 2">A316</strain>
    </source>
</reference>
<proteinExistence type="predicted"/>
<dbReference type="AlphaFoldDB" id="A0A655Z9V1"/>
<dbReference type="Proteomes" id="UP000041770">
    <property type="component" value="Unassembled WGS sequence"/>
</dbReference>
<organism evidence="1 2">
    <name type="scientific">Vibrio cholerae</name>
    <dbReference type="NCBI Taxonomy" id="666"/>
    <lineage>
        <taxon>Bacteria</taxon>
        <taxon>Pseudomonadati</taxon>
        <taxon>Pseudomonadota</taxon>
        <taxon>Gammaproteobacteria</taxon>
        <taxon>Vibrionales</taxon>
        <taxon>Vibrionaceae</taxon>
        <taxon>Vibrio</taxon>
    </lineage>
</organism>
<sequence length="72" mass="8226">MLIATSTGTNDLILVVVACFLRISLNRFLDDFFNHIGITEFQYPQKFNRITVIGLIDAENPVIDTFMQSHHV</sequence>
<evidence type="ECO:0000313" key="1">
    <source>
        <dbReference type="EMBL" id="CSC79888.1"/>
    </source>
</evidence>
<accession>A0A655Z9V1</accession>
<dbReference type="EMBL" id="CWQY01000014">
    <property type="protein sequence ID" value="CSC79888.1"/>
    <property type="molecule type" value="Genomic_DNA"/>
</dbReference>
<gene>
    <name evidence="1" type="ORF">ERS013200_02313</name>
</gene>
<evidence type="ECO:0000313" key="2">
    <source>
        <dbReference type="Proteomes" id="UP000041770"/>
    </source>
</evidence>